<dbReference type="Pfam" id="PF17682">
    <property type="entry name" value="Tau95_N"/>
    <property type="match status" value="1"/>
</dbReference>
<dbReference type="Pfam" id="PF09734">
    <property type="entry name" value="Tau95"/>
    <property type="match status" value="1"/>
</dbReference>
<dbReference type="InterPro" id="IPR041499">
    <property type="entry name" value="Tfc1/Sfc1_N"/>
</dbReference>
<comment type="caution">
    <text evidence="7">The sequence shown here is derived from an EMBL/GenBank/DDBJ whole genome shotgun (WGS) entry which is preliminary data.</text>
</comment>
<organism evidence="7 8">
    <name type="scientific">Brassica carinata</name>
    <name type="common">Ethiopian mustard</name>
    <name type="synonym">Abyssinian cabbage</name>
    <dbReference type="NCBI Taxonomy" id="52824"/>
    <lineage>
        <taxon>Eukaryota</taxon>
        <taxon>Viridiplantae</taxon>
        <taxon>Streptophyta</taxon>
        <taxon>Embryophyta</taxon>
        <taxon>Tracheophyta</taxon>
        <taxon>Spermatophyta</taxon>
        <taxon>Magnoliopsida</taxon>
        <taxon>eudicotyledons</taxon>
        <taxon>Gunneridae</taxon>
        <taxon>Pentapetalae</taxon>
        <taxon>rosids</taxon>
        <taxon>malvids</taxon>
        <taxon>Brassicales</taxon>
        <taxon>Brassicaceae</taxon>
        <taxon>Brassiceae</taxon>
        <taxon>Brassica</taxon>
    </lineage>
</organism>
<dbReference type="GO" id="GO:0001003">
    <property type="term" value="F:RNA polymerase III type 2 promoter sequence-specific DNA binding"/>
    <property type="evidence" value="ECO:0007669"/>
    <property type="project" value="TreeGrafter"/>
</dbReference>
<evidence type="ECO:0000256" key="1">
    <source>
        <dbReference type="ARBA" id="ARBA00004123"/>
    </source>
</evidence>
<keyword evidence="4" id="KW-0539">Nucleus</keyword>
<dbReference type="Gene3D" id="3.30.200.160">
    <property type="entry name" value="TFIIIC, subcomplex tauA, subunit Sfc1, barrel domain"/>
    <property type="match status" value="1"/>
</dbReference>
<dbReference type="OrthoDB" id="5598268at2759"/>
<accession>A0A8X7WES8</accession>
<dbReference type="AlphaFoldDB" id="A0A8X7WES8"/>
<dbReference type="InterPro" id="IPR042536">
    <property type="entry name" value="TFIIIC_tauA_Sfc1"/>
</dbReference>
<reference evidence="7 8" key="1">
    <citation type="submission" date="2020-02" db="EMBL/GenBank/DDBJ databases">
        <authorList>
            <person name="Ma Q."/>
            <person name="Huang Y."/>
            <person name="Song X."/>
            <person name="Pei D."/>
        </authorList>
    </citation>
    <scope>NUCLEOTIDE SEQUENCE [LARGE SCALE GENOMIC DNA]</scope>
    <source>
        <strain evidence="7">Sxm20200214</strain>
        <tissue evidence="7">Leaf</tissue>
    </source>
</reference>
<evidence type="ECO:0000256" key="2">
    <source>
        <dbReference type="ARBA" id="ARBA00023125"/>
    </source>
</evidence>
<dbReference type="Proteomes" id="UP000886595">
    <property type="component" value="Unassembled WGS sequence"/>
</dbReference>
<evidence type="ECO:0000256" key="4">
    <source>
        <dbReference type="ARBA" id="ARBA00023242"/>
    </source>
</evidence>
<dbReference type="InterPro" id="IPR040454">
    <property type="entry name" value="TF_IIIC_Tfc1/Sfc1"/>
</dbReference>
<evidence type="ECO:0000313" key="7">
    <source>
        <dbReference type="EMBL" id="KAG2329538.1"/>
    </source>
</evidence>
<dbReference type="GO" id="GO:0000127">
    <property type="term" value="C:transcription factor TFIIIC complex"/>
    <property type="evidence" value="ECO:0007669"/>
    <property type="project" value="InterPro"/>
</dbReference>
<evidence type="ECO:0000256" key="3">
    <source>
        <dbReference type="ARBA" id="ARBA00023163"/>
    </source>
</evidence>
<keyword evidence="2" id="KW-0238">DNA-binding</keyword>
<feature type="domain" description="Transcription factor IIIC subunit Tfc1/Sfc1 triple barrel" evidence="6">
    <location>
        <begin position="13"/>
        <end position="117"/>
    </location>
</feature>
<evidence type="ECO:0000313" key="8">
    <source>
        <dbReference type="Proteomes" id="UP000886595"/>
    </source>
</evidence>
<dbReference type="InterPro" id="IPR019136">
    <property type="entry name" value="TF_IIIC_su-5_HTH"/>
</dbReference>
<keyword evidence="8" id="KW-1185">Reference proteome</keyword>
<feature type="domain" description="Transcription factor IIIC subunit 5 HTH" evidence="5">
    <location>
        <begin position="156"/>
        <end position="266"/>
    </location>
</feature>
<evidence type="ECO:0000259" key="6">
    <source>
        <dbReference type="Pfam" id="PF17682"/>
    </source>
</evidence>
<dbReference type="PANTHER" id="PTHR13230">
    <property type="entry name" value="GENERAL TRANSCRIPTION FACTOR IIIC, POLYPEPTIDE 5"/>
    <property type="match status" value="1"/>
</dbReference>
<name>A0A8X7WES8_BRACI</name>
<gene>
    <name evidence="7" type="ORF">Bca52824_000718</name>
</gene>
<evidence type="ECO:0000259" key="5">
    <source>
        <dbReference type="Pfam" id="PF09734"/>
    </source>
</evidence>
<proteinExistence type="predicted"/>
<dbReference type="GO" id="GO:0006384">
    <property type="term" value="P:transcription initiation at RNA polymerase III promoter"/>
    <property type="evidence" value="ECO:0007669"/>
    <property type="project" value="InterPro"/>
</dbReference>
<keyword evidence="3" id="KW-0804">Transcription</keyword>
<comment type="subcellular location">
    <subcellularLocation>
        <location evidence="1">Nucleus</location>
    </subcellularLocation>
</comment>
<dbReference type="PANTHER" id="PTHR13230:SF5">
    <property type="entry name" value="GENERAL TRANSCRIPTION FACTOR 3C POLYPEPTIDE 5"/>
    <property type="match status" value="1"/>
</dbReference>
<protein>
    <submittedName>
        <fullName evidence="7">Uncharacterized protein</fullName>
    </submittedName>
</protein>
<dbReference type="GO" id="GO:0001002">
    <property type="term" value="F:RNA polymerase III type 1 promoter sequence-specific DNA binding"/>
    <property type="evidence" value="ECO:0007669"/>
    <property type="project" value="TreeGrafter"/>
</dbReference>
<dbReference type="EMBL" id="JAAMPC010000001">
    <property type="protein sequence ID" value="KAG2329538.1"/>
    <property type="molecule type" value="Genomic_DNA"/>
</dbReference>
<sequence>MGIIETGTVSGNLPRYPSSISRALETLGGIQGITTARESTSNKLELHFRPEDPYAHPAWGERRPCNGFLLRIYKEEDVKRGSSLPEAQPVVATGDACPALCADVVARVSDGMADYQHVIPIHADVAQQRKRKCMVVNPLAGNDDLMDMADEDVMMLLPQFFAPKDMPDNLVLKLPGTSGSKKKEEAPTQNLCEDDIGPVFAIDFSVKDILFSIPKVLNWEDFIVPTSNQWQWQVAVSALFDERPVWTRDSIVQRLLDKGLKCTHHMLNRCLRPKTLDDQGPHALINGPGCTRIVHCNQPHLHLATKLLNMGKEALEDWRRFMQDVAVNSRKACVHKGRGRRSASGICYDDGICYVETNLKVKRCLDATLALEKDESFNSFSGIIKCEDPNPNLYTFVGNLECGGQVYPLDPNQILLRDSKLRNTTLNKNY</sequence>